<protein>
    <submittedName>
        <fullName evidence="1">Uncharacterized protein</fullName>
    </submittedName>
</protein>
<proteinExistence type="predicted"/>
<keyword evidence="2" id="KW-1185">Reference proteome</keyword>
<gene>
    <name evidence="1" type="ORF">LMG29542_08250</name>
</gene>
<dbReference type="EMBL" id="CADIKH010000189">
    <property type="protein sequence ID" value="CAB3774868.1"/>
    <property type="molecule type" value="Genomic_DNA"/>
</dbReference>
<evidence type="ECO:0000313" key="1">
    <source>
        <dbReference type="EMBL" id="CAB3774868.1"/>
    </source>
</evidence>
<sequence>MLCASRVRGKLACTVLRGPRFREEAWLPTKLPVEAAWSYRHPARAGKTLQPRHEGIPKAIIERAWDAQLRLCKRYRKFTTRECKRCRGSGCPGTGGLYPGYRPSGNVAGIAAVHCAAGITDLRLSQRNFLLKRVHVLSRNDQKRLIVRRITQNLLCGLFSQVPNGLRSNV</sequence>
<organism evidence="1 2">
    <name type="scientific">Paraburkholderia humisilvae</name>
    <dbReference type="NCBI Taxonomy" id="627669"/>
    <lineage>
        <taxon>Bacteria</taxon>
        <taxon>Pseudomonadati</taxon>
        <taxon>Pseudomonadota</taxon>
        <taxon>Betaproteobacteria</taxon>
        <taxon>Burkholderiales</taxon>
        <taxon>Burkholderiaceae</taxon>
        <taxon>Paraburkholderia</taxon>
    </lineage>
</organism>
<evidence type="ECO:0000313" key="2">
    <source>
        <dbReference type="Proteomes" id="UP000494363"/>
    </source>
</evidence>
<name>A0A6J5F7I8_9BURK</name>
<reference evidence="1 2" key="1">
    <citation type="submission" date="2020-04" db="EMBL/GenBank/DDBJ databases">
        <authorList>
            <person name="De Canck E."/>
        </authorList>
    </citation>
    <scope>NUCLEOTIDE SEQUENCE [LARGE SCALE GENOMIC DNA]</scope>
    <source>
        <strain evidence="1 2">LMG 29542</strain>
    </source>
</reference>
<dbReference type="AlphaFoldDB" id="A0A6J5F7I8"/>
<dbReference type="Proteomes" id="UP000494363">
    <property type="component" value="Unassembled WGS sequence"/>
</dbReference>
<accession>A0A6J5F7I8</accession>